<accession>A0A7S2RV27</accession>
<keyword evidence="1" id="KW-0479">Metal-binding</keyword>
<keyword evidence="2" id="KW-0863">Zinc-finger</keyword>
<dbReference type="EMBL" id="HBHK01011678">
    <property type="protein sequence ID" value="CAD9681569.1"/>
    <property type="molecule type" value="Transcribed_RNA"/>
</dbReference>
<dbReference type="AlphaFoldDB" id="A0A7S2RV27"/>
<protein>
    <recommendedName>
        <fullName evidence="5">RanBP2-type domain-containing protein</fullName>
    </recommendedName>
</protein>
<evidence type="ECO:0000256" key="3">
    <source>
        <dbReference type="ARBA" id="ARBA00022833"/>
    </source>
</evidence>
<keyword evidence="3" id="KW-0862">Zinc</keyword>
<reference evidence="6" key="1">
    <citation type="submission" date="2021-01" db="EMBL/GenBank/DDBJ databases">
        <authorList>
            <person name="Corre E."/>
            <person name="Pelletier E."/>
            <person name="Niang G."/>
            <person name="Scheremetjew M."/>
            <person name="Finn R."/>
            <person name="Kale V."/>
            <person name="Holt S."/>
            <person name="Cochrane G."/>
            <person name="Meng A."/>
            <person name="Brown T."/>
            <person name="Cohen L."/>
        </authorList>
    </citation>
    <scope>NUCLEOTIDE SEQUENCE</scope>
    <source>
        <strain evidence="6">NY070348D</strain>
    </source>
</reference>
<dbReference type="GO" id="GO:0008270">
    <property type="term" value="F:zinc ion binding"/>
    <property type="evidence" value="ECO:0007669"/>
    <property type="project" value="UniProtKB-KW"/>
</dbReference>
<sequence length="501" mass="57007">MEADLCNEIAGGLVELGIRLQVRACVSDLVDRVEADCAEAHSLELERALRVALAQLDTERTRALALESRIRHLEKWKRDRTTRAEELLDEYRAECRKQIETACRNAVLEKENVECRKELGRWPKRLETISNELAVANQKNMQLRQQVEALISVQKEIQESRWFDNGEKMYAANSTTEQQEQQNSCGVLQSPEVLAFLGKADQQNLVSTCRELHNASMDRVDLGDKLVDEESLVKGPDDVWSCALCETENDSLLPVCRECKHAKPVKSAVSSPVNGAETNILTHEYEEELKKFREATDVTQNSPLTRFKSRFGLSKTAQNVPATGSTFDGLTVEQLRMVLAIDKKCKQTEAALLLRTTEMEDLKARLMTYAQTKRVLVSKLEEVESVLRATIEQRDHYRAQIASDKEVISYLDNKAHELEKVTKLLGDRQAELLREKQDIQQKLKNTCTNLEASAKDAITEKEETQHRLKAEKKLLVKEVKLLRAQVTQLTEDNARYQKLSS</sequence>
<evidence type="ECO:0000313" key="6">
    <source>
        <dbReference type="EMBL" id="CAD9681569.1"/>
    </source>
</evidence>
<gene>
    <name evidence="6" type="ORF">QSP1433_LOCUS7344</name>
</gene>
<feature type="coiled-coil region" evidence="4">
    <location>
        <begin position="126"/>
        <end position="153"/>
    </location>
</feature>
<evidence type="ECO:0000256" key="2">
    <source>
        <dbReference type="ARBA" id="ARBA00022771"/>
    </source>
</evidence>
<feature type="domain" description="RanBP2-type" evidence="5">
    <location>
        <begin position="240"/>
        <end position="259"/>
    </location>
</feature>
<dbReference type="PROSITE" id="PS01358">
    <property type="entry name" value="ZF_RANBP2_1"/>
    <property type="match status" value="1"/>
</dbReference>
<evidence type="ECO:0000256" key="4">
    <source>
        <dbReference type="SAM" id="Coils"/>
    </source>
</evidence>
<feature type="coiled-coil region" evidence="4">
    <location>
        <begin position="447"/>
        <end position="499"/>
    </location>
</feature>
<dbReference type="InterPro" id="IPR001876">
    <property type="entry name" value="Znf_RanBP2"/>
</dbReference>
<evidence type="ECO:0000256" key="1">
    <source>
        <dbReference type="ARBA" id="ARBA00022723"/>
    </source>
</evidence>
<name>A0A7S2RV27_9STRA</name>
<keyword evidence="4" id="KW-0175">Coiled coil</keyword>
<proteinExistence type="predicted"/>
<evidence type="ECO:0000259" key="5">
    <source>
        <dbReference type="PROSITE" id="PS01358"/>
    </source>
</evidence>
<organism evidence="6">
    <name type="scientific">Mucochytrium quahogii</name>
    <dbReference type="NCBI Taxonomy" id="96639"/>
    <lineage>
        <taxon>Eukaryota</taxon>
        <taxon>Sar</taxon>
        <taxon>Stramenopiles</taxon>
        <taxon>Bigyra</taxon>
        <taxon>Labyrinthulomycetes</taxon>
        <taxon>Thraustochytrida</taxon>
        <taxon>Thraustochytriidae</taxon>
        <taxon>Mucochytrium</taxon>
    </lineage>
</organism>